<dbReference type="Pfam" id="PF00105">
    <property type="entry name" value="zf-C4"/>
    <property type="match status" value="1"/>
</dbReference>
<evidence type="ECO:0000256" key="8">
    <source>
        <dbReference type="ARBA" id="ARBA00023170"/>
    </source>
</evidence>
<evidence type="ECO:0000313" key="12">
    <source>
        <dbReference type="EMBL" id="EEB17524.1"/>
    </source>
</evidence>
<dbReference type="InterPro" id="IPR050200">
    <property type="entry name" value="Nuclear_hormone_rcpt_NR3"/>
</dbReference>
<dbReference type="EnsemblMetazoa" id="PHUM469580-RA">
    <property type="protein sequence ID" value="PHUM469580-PA"/>
    <property type="gene ID" value="PHUM469580"/>
</dbReference>
<dbReference type="EMBL" id="AAZO01005701">
    <property type="status" value="NOT_ANNOTATED_CDS"/>
    <property type="molecule type" value="Genomic_DNA"/>
</dbReference>
<dbReference type="RefSeq" id="XP_002430262.1">
    <property type="nucleotide sequence ID" value="XM_002430217.1"/>
</dbReference>
<keyword evidence="4" id="KW-0862">Zinc</keyword>
<feature type="compositionally biased region" description="Basic and acidic residues" evidence="10">
    <location>
        <begin position="316"/>
        <end position="325"/>
    </location>
</feature>
<dbReference type="KEGG" id="phu:Phum_PHUM469580"/>
<reference evidence="12" key="2">
    <citation type="submission" date="2007-04" db="EMBL/GenBank/DDBJ databases">
        <title>The genome of the human body louse.</title>
        <authorList>
            <consortium name="The Human Body Louse Genome Consortium"/>
            <person name="Kirkness E."/>
            <person name="Walenz B."/>
            <person name="Hass B."/>
            <person name="Bruggner R."/>
            <person name="Strausberg R."/>
        </authorList>
    </citation>
    <scope>NUCLEOTIDE SEQUENCE</scope>
    <source>
        <strain evidence="12">USDA</strain>
    </source>
</reference>
<dbReference type="GO" id="GO:0008270">
    <property type="term" value="F:zinc ion binding"/>
    <property type="evidence" value="ECO:0007669"/>
    <property type="project" value="UniProtKB-KW"/>
</dbReference>
<dbReference type="Proteomes" id="UP000009046">
    <property type="component" value="Unassembled WGS sequence"/>
</dbReference>
<dbReference type="InterPro" id="IPR013088">
    <property type="entry name" value="Znf_NHR/GATA"/>
</dbReference>
<reference evidence="12" key="1">
    <citation type="submission" date="2007-04" db="EMBL/GenBank/DDBJ databases">
        <title>Annotation of Pediculus humanus corporis strain USDA.</title>
        <authorList>
            <person name="Kirkness E."/>
            <person name="Hannick L."/>
            <person name="Hass B."/>
            <person name="Bruggner R."/>
            <person name="Lawson D."/>
            <person name="Bidwell S."/>
            <person name="Joardar V."/>
            <person name="Caler E."/>
            <person name="Walenz B."/>
            <person name="Inman J."/>
            <person name="Schobel S."/>
            <person name="Galinsky K."/>
            <person name="Amedeo P."/>
            <person name="Strausberg R."/>
        </authorList>
    </citation>
    <scope>NUCLEOTIDE SEQUENCE</scope>
    <source>
        <strain evidence="12">USDA</strain>
    </source>
</reference>
<keyword evidence="14" id="KW-1185">Reference proteome</keyword>
<feature type="region of interest" description="Disordered" evidence="10">
    <location>
        <begin position="135"/>
        <end position="188"/>
    </location>
</feature>
<dbReference type="SMART" id="SM00399">
    <property type="entry name" value="ZnF_C4"/>
    <property type="match status" value="1"/>
</dbReference>
<accession>E0VVW8</accession>
<keyword evidence="2" id="KW-0479">Metal-binding</keyword>
<reference evidence="13" key="3">
    <citation type="submission" date="2020-05" db="UniProtKB">
        <authorList>
            <consortium name="EnsemblMetazoa"/>
        </authorList>
    </citation>
    <scope>IDENTIFICATION</scope>
    <source>
        <strain evidence="13">USDA</strain>
    </source>
</reference>
<feature type="domain" description="Nuclear receptor" evidence="11">
    <location>
        <begin position="1"/>
        <end position="72"/>
    </location>
</feature>
<evidence type="ECO:0000313" key="13">
    <source>
        <dbReference type="EnsemblMetazoa" id="PHUM469580-PA"/>
    </source>
</evidence>
<keyword evidence="9" id="KW-0539">Nucleus</keyword>
<evidence type="ECO:0000256" key="6">
    <source>
        <dbReference type="ARBA" id="ARBA00023125"/>
    </source>
</evidence>
<dbReference type="Gene3D" id="3.30.50.10">
    <property type="entry name" value="Erythroid Transcription Factor GATA-1, subunit A"/>
    <property type="match status" value="1"/>
</dbReference>
<protein>
    <recommendedName>
        <fullName evidence="11">Nuclear receptor domain-containing protein</fullName>
    </recommendedName>
</protein>
<organism>
    <name type="scientific">Pediculus humanus subsp. corporis</name>
    <name type="common">Body louse</name>
    <dbReference type="NCBI Taxonomy" id="121224"/>
    <lineage>
        <taxon>Eukaryota</taxon>
        <taxon>Metazoa</taxon>
        <taxon>Ecdysozoa</taxon>
        <taxon>Arthropoda</taxon>
        <taxon>Hexapoda</taxon>
        <taxon>Insecta</taxon>
        <taxon>Pterygota</taxon>
        <taxon>Neoptera</taxon>
        <taxon>Paraneoptera</taxon>
        <taxon>Psocodea</taxon>
        <taxon>Troctomorpha</taxon>
        <taxon>Phthiraptera</taxon>
        <taxon>Anoplura</taxon>
        <taxon>Pediculidae</taxon>
        <taxon>Pediculus</taxon>
    </lineage>
</organism>
<dbReference type="eggNOG" id="ENOG502RZKC">
    <property type="taxonomic scope" value="Eukaryota"/>
</dbReference>
<dbReference type="AlphaFoldDB" id="E0VVW8"/>
<dbReference type="InterPro" id="IPR001628">
    <property type="entry name" value="Znf_hrmn_rcpt"/>
</dbReference>
<comment type="subcellular location">
    <subcellularLocation>
        <location evidence="1">Nucleus</location>
    </subcellularLocation>
</comment>
<dbReference type="GO" id="GO:0005634">
    <property type="term" value="C:nucleus"/>
    <property type="evidence" value="ECO:0007669"/>
    <property type="project" value="UniProtKB-SubCell"/>
</dbReference>
<gene>
    <name evidence="13" type="primary">8238899</name>
    <name evidence="12" type="ORF">Phum_PHUM469580</name>
</gene>
<evidence type="ECO:0000259" key="11">
    <source>
        <dbReference type="PROSITE" id="PS51030"/>
    </source>
</evidence>
<evidence type="ECO:0000256" key="7">
    <source>
        <dbReference type="ARBA" id="ARBA00023163"/>
    </source>
</evidence>
<keyword evidence="6" id="KW-0238">DNA-binding</keyword>
<keyword evidence="8" id="KW-0675">Receptor</keyword>
<dbReference type="PANTHER" id="PTHR48092">
    <property type="entry name" value="KNIRPS-RELATED PROTEIN-RELATED"/>
    <property type="match status" value="1"/>
</dbReference>
<keyword evidence="7" id="KW-0804">Transcription</keyword>
<dbReference type="STRING" id="121224.E0VVW8"/>
<evidence type="ECO:0000313" key="14">
    <source>
        <dbReference type="Proteomes" id="UP000009046"/>
    </source>
</evidence>
<dbReference type="OMA" id="IMKNPLD"/>
<dbReference type="SUPFAM" id="SSF57716">
    <property type="entry name" value="Glucocorticoid receptor-like (DNA-binding domain)"/>
    <property type="match status" value="1"/>
</dbReference>
<evidence type="ECO:0000256" key="4">
    <source>
        <dbReference type="ARBA" id="ARBA00022833"/>
    </source>
</evidence>
<dbReference type="HOGENOM" id="CLU_043709_0_0_1"/>
<evidence type="ECO:0000256" key="2">
    <source>
        <dbReference type="ARBA" id="ARBA00022723"/>
    </source>
</evidence>
<evidence type="ECO:0000256" key="9">
    <source>
        <dbReference type="ARBA" id="ARBA00023242"/>
    </source>
</evidence>
<dbReference type="PROSITE" id="PS51030">
    <property type="entry name" value="NUCLEAR_REC_DBD_2"/>
    <property type="match status" value="1"/>
</dbReference>
<evidence type="ECO:0000256" key="10">
    <source>
        <dbReference type="SAM" id="MobiDB-lite"/>
    </source>
</evidence>
<dbReference type="GO" id="GO:0043565">
    <property type="term" value="F:sequence-specific DNA binding"/>
    <property type="evidence" value="ECO:0007669"/>
    <property type="project" value="InterPro"/>
</dbReference>
<keyword evidence="3" id="KW-0863">Zinc-finger</keyword>
<dbReference type="InParanoid" id="E0VVW8"/>
<evidence type="ECO:0000256" key="3">
    <source>
        <dbReference type="ARBA" id="ARBA00022771"/>
    </source>
</evidence>
<feature type="compositionally biased region" description="Basic and acidic residues" evidence="10">
    <location>
        <begin position="137"/>
        <end position="148"/>
    </location>
</feature>
<dbReference type="EMBL" id="DS235815">
    <property type="protein sequence ID" value="EEB17524.1"/>
    <property type="molecule type" value="Genomic_DNA"/>
</dbReference>
<evidence type="ECO:0000256" key="5">
    <source>
        <dbReference type="ARBA" id="ARBA00023015"/>
    </source>
</evidence>
<dbReference type="CTD" id="8238899"/>
<proteinExistence type="predicted"/>
<sequence length="366" mass="40086">MWTYFFFFFNFQTMKICDAISFFGRTYNNLGSITECKNNGECVINKKNRTACKACRLRKCLLVGMSKSGSRYGRRSNWFKIHCLLQEQSQNGTNRLNTNIFGSPPGFFPGSFLSNSLLSPDKFFQTAAAFHGYSSRSKKEEVSNHSESGESSAGDVDDESRSSSALNNYMRPPSSHKTPSPFSDKDYTQRNSAFSKHLSPFTPAVSLNLPTSPIGCTVTNSPFSPPVTGGGMFFPPSQPSPNRLLFPSVVTKPGVVTPINPLLGSWPPPSMQNGGNLLLCSPALAGVAVEQEHPIDLSVKTSTISYNSPPTPVSNKDSDNYKENSDVDDDDDDDLTIDVELCKESVLIKNNPLDLTAKRVEVPQSG</sequence>
<name>E0VVW8_PEDHC</name>
<dbReference type="VEuPathDB" id="VectorBase:PHUM469580"/>
<dbReference type="OrthoDB" id="5850793at2759"/>
<dbReference type="GeneID" id="8238899"/>
<dbReference type="GO" id="GO:0003700">
    <property type="term" value="F:DNA-binding transcription factor activity"/>
    <property type="evidence" value="ECO:0007669"/>
    <property type="project" value="InterPro"/>
</dbReference>
<feature type="region of interest" description="Disordered" evidence="10">
    <location>
        <begin position="300"/>
        <end position="333"/>
    </location>
</feature>
<evidence type="ECO:0000256" key="1">
    <source>
        <dbReference type="ARBA" id="ARBA00004123"/>
    </source>
</evidence>
<keyword evidence="5" id="KW-0805">Transcription regulation</keyword>